<comment type="caution">
    <text evidence="2">The sequence shown here is derived from an EMBL/GenBank/DDBJ whole genome shotgun (WGS) entry which is preliminary data.</text>
</comment>
<evidence type="ECO:0000259" key="1">
    <source>
        <dbReference type="Pfam" id="PF12867"/>
    </source>
</evidence>
<evidence type="ECO:0000313" key="3">
    <source>
        <dbReference type="Proteomes" id="UP000540989"/>
    </source>
</evidence>
<dbReference type="Proteomes" id="UP000540989">
    <property type="component" value="Unassembled WGS sequence"/>
</dbReference>
<organism evidence="2 3">
    <name type="scientific">Granulicella aggregans</name>
    <dbReference type="NCBI Taxonomy" id="474949"/>
    <lineage>
        <taxon>Bacteria</taxon>
        <taxon>Pseudomonadati</taxon>
        <taxon>Acidobacteriota</taxon>
        <taxon>Terriglobia</taxon>
        <taxon>Terriglobales</taxon>
        <taxon>Acidobacteriaceae</taxon>
        <taxon>Granulicella</taxon>
    </lineage>
</organism>
<dbReference type="Gene3D" id="1.20.120.450">
    <property type="entry name" value="dinb family like domain"/>
    <property type="match status" value="1"/>
</dbReference>
<gene>
    <name evidence="2" type="ORF">HDF16_001746</name>
</gene>
<dbReference type="AlphaFoldDB" id="A0A7W8E347"/>
<feature type="domain" description="DinB-like" evidence="1">
    <location>
        <begin position="47"/>
        <end position="158"/>
    </location>
</feature>
<protein>
    <recommendedName>
        <fullName evidence="1">DinB-like domain-containing protein</fullName>
    </recommendedName>
</protein>
<dbReference type="Pfam" id="PF12867">
    <property type="entry name" value="DinB_2"/>
    <property type="match status" value="1"/>
</dbReference>
<dbReference type="InterPro" id="IPR034660">
    <property type="entry name" value="DinB/YfiT-like"/>
</dbReference>
<keyword evidence="3" id="KW-1185">Reference proteome</keyword>
<dbReference type="InterPro" id="IPR024775">
    <property type="entry name" value="DinB-like"/>
</dbReference>
<name>A0A7W8E347_9BACT</name>
<dbReference type="EMBL" id="JACHIP010000002">
    <property type="protein sequence ID" value="MBB5057061.1"/>
    <property type="molecule type" value="Genomic_DNA"/>
</dbReference>
<dbReference type="RefSeq" id="WP_184215524.1">
    <property type="nucleotide sequence ID" value="NZ_JACHIP010000002.1"/>
</dbReference>
<proteinExistence type="predicted"/>
<sequence length="163" mass="18780">MPLLYTEPSDLSTLEPKKLAAELRAVVEQGFDGLCRLPEPLTSQPLGANKWSAKQVVGHLIDSAANNHQRFVRLQIEPDLHLPGYKQEEWVAVQCYAVMPWMQALETWRVFNQHLAYVIQHIKVEHLGRVWHFEEGPMPLGFLIEDYIGHLKHHLKQLPNYSA</sequence>
<reference evidence="2 3" key="1">
    <citation type="submission" date="2020-08" db="EMBL/GenBank/DDBJ databases">
        <title>Genomic Encyclopedia of Type Strains, Phase IV (KMG-V): Genome sequencing to study the core and pangenomes of soil and plant-associated prokaryotes.</title>
        <authorList>
            <person name="Whitman W."/>
        </authorList>
    </citation>
    <scope>NUCLEOTIDE SEQUENCE [LARGE SCALE GENOMIC DNA]</scope>
    <source>
        <strain evidence="2 3">M8UP14</strain>
    </source>
</reference>
<accession>A0A7W8E347</accession>
<dbReference type="SUPFAM" id="SSF109854">
    <property type="entry name" value="DinB/YfiT-like putative metalloenzymes"/>
    <property type="match status" value="1"/>
</dbReference>
<evidence type="ECO:0000313" key="2">
    <source>
        <dbReference type="EMBL" id="MBB5057061.1"/>
    </source>
</evidence>